<evidence type="ECO:0000313" key="2">
    <source>
        <dbReference type="Proteomes" id="UP000799755"/>
    </source>
</evidence>
<proteinExistence type="predicted"/>
<protein>
    <submittedName>
        <fullName evidence="1">Uncharacterized protein</fullName>
    </submittedName>
</protein>
<organism evidence="1 2">
    <name type="scientific">Lindgomyces ingoldianus</name>
    <dbReference type="NCBI Taxonomy" id="673940"/>
    <lineage>
        <taxon>Eukaryota</taxon>
        <taxon>Fungi</taxon>
        <taxon>Dikarya</taxon>
        <taxon>Ascomycota</taxon>
        <taxon>Pezizomycotina</taxon>
        <taxon>Dothideomycetes</taxon>
        <taxon>Pleosporomycetidae</taxon>
        <taxon>Pleosporales</taxon>
        <taxon>Lindgomycetaceae</taxon>
        <taxon>Lindgomyces</taxon>
    </lineage>
</organism>
<sequence length="304" mass="34264">MFCLLESGINLKWSDAPLYLDHQSSPNSLRPNSNVAYMLLPDSFRYLEPCWSSPNQPVKLITGKLEEIWYHLFEPLSISLHDYSIAISLPPTFYIDCHLITSKNDCEAARVDLVLASRRRHQSVQKPGVHTCKEVISPHFNKHPHNLIQSEAISTIAYPLAFHKNGDNRRARRSCLTGPLANVAIASGNIILDAAIVARWNSWLSARLLGFTARAILDAMIVSDLFSGGDESRDSGLIWSISSFKYLDPRHLHSITPRLYLKENKKMAFIYLNPSLPSIKTIAFFCYSSILYQHAVVVILAESI</sequence>
<evidence type="ECO:0000313" key="1">
    <source>
        <dbReference type="EMBL" id="KAF2476130.1"/>
    </source>
</evidence>
<comment type="caution">
    <text evidence="1">The sequence shown here is derived from an EMBL/GenBank/DDBJ whole genome shotgun (WGS) entry which is preliminary data.</text>
</comment>
<dbReference type="EMBL" id="MU003495">
    <property type="protein sequence ID" value="KAF2476130.1"/>
    <property type="molecule type" value="Genomic_DNA"/>
</dbReference>
<keyword evidence="2" id="KW-1185">Reference proteome</keyword>
<reference evidence="1" key="1">
    <citation type="journal article" date="2020" name="Stud. Mycol.">
        <title>101 Dothideomycetes genomes: a test case for predicting lifestyles and emergence of pathogens.</title>
        <authorList>
            <person name="Haridas S."/>
            <person name="Albert R."/>
            <person name="Binder M."/>
            <person name="Bloem J."/>
            <person name="Labutti K."/>
            <person name="Salamov A."/>
            <person name="Andreopoulos B."/>
            <person name="Baker S."/>
            <person name="Barry K."/>
            <person name="Bills G."/>
            <person name="Bluhm B."/>
            <person name="Cannon C."/>
            <person name="Castanera R."/>
            <person name="Culley D."/>
            <person name="Daum C."/>
            <person name="Ezra D."/>
            <person name="Gonzalez J."/>
            <person name="Henrissat B."/>
            <person name="Kuo A."/>
            <person name="Liang C."/>
            <person name="Lipzen A."/>
            <person name="Lutzoni F."/>
            <person name="Magnuson J."/>
            <person name="Mondo S."/>
            <person name="Nolan M."/>
            <person name="Ohm R."/>
            <person name="Pangilinan J."/>
            <person name="Park H.-J."/>
            <person name="Ramirez L."/>
            <person name="Alfaro M."/>
            <person name="Sun H."/>
            <person name="Tritt A."/>
            <person name="Yoshinaga Y."/>
            <person name="Zwiers L.-H."/>
            <person name="Turgeon B."/>
            <person name="Goodwin S."/>
            <person name="Spatafora J."/>
            <person name="Crous P."/>
            <person name="Grigoriev I."/>
        </authorList>
    </citation>
    <scope>NUCLEOTIDE SEQUENCE</scope>
    <source>
        <strain evidence="1">ATCC 200398</strain>
    </source>
</reference>
<dbReference type="Proteomes" id="UP000799755">
    <property type="component" value="Unassembled WGS sequence"/>
</dbReference>
<accession>A0ACB6RAQ0</accession>
<gene>
    <name evidence="1" type="ORF">BDR25DRAFT_350424</name>
</gene>
<name>A0ACB6RAQ0_9PLEO</name>